<proteinExistence type="predicted"/>
<sequence>MCRLSRTKCVVCGWRAGYLFSPCFTAIRLRVCNSDRDRDGSSDPGRVSCTTPELLPSQECAAPRLCDNCVYEGVVVSLSNNQQRYDEIVAIVKTRMRQRRDTGDTWVFASMYGMDFTTHNNTDSTWQIPSVGSTPQGHPFPQYWAEYMLQDVMSLESNPTERLWDALTAQNELENMDPNLRDHEKVQETLRFLDLLVQRRGQVYWECRARKAASRQLTAWTRRSEQPLYPSWYTGPDRSRYQRPELWTWKADQAICDEVSRNGSNTAVWCNVTIHWFEMIELKPLSLSPTREATATGHSVFMNVEGVTAGRLELLGLTRVILDLSMFCYCDDGDTECLCSTFMGACWRQIHGEFLEQWCYDQIALQTSSVDITTPEHDIEADISAPNEGQGG</sequence>
<accession>A0A1J7J8Z1</accession>
<dbReference type="EMBL" id="KV875105">
    <property type="protein sequence ID" value="OIW23994.1"/>
    <property type="molecule type" value="Genomic_DNA"/>
</dbReference>
<keyword evidence="2" id="KW-1185">Reference proteome</keyword>
<reference evidence="1 2" key="1">
    <citation type="submission" date="2016-10" db="EMBL/GenBank/DDBJ databases">
        <title>Draft genome sequence of Coniochaeta ligniaria NRRL30616, a lignocellulolytic fungus for bioabatement of inhibitors in plant biomass hydrolysates.</title>
        <authorList>
            <consortium name="DOE Joint Genome Institute"/>
            <person name="Jimenez D.J."/>
            <person name="Hector R.E."/>
            <person name="Riley R."/>
            <person name="Sun H."/>
            <person name="Grigoriev I.V."/>
            <person name="Van Elsas J.D."/>
            <person name="Nichols N.N."/>
        </authorList>
    </citation>
    <scope>NUCLEOTIDE SEQUENCE [LARGE SCALE GENOMIC DNA]</scope>
    <source>
        <strain evidence="1 2">NRRL 30616</strain>
    </source>
</reference>
<dbReference type="Proteomes" id="UP000182658">
    <property type="component" value="Unassembled WGS sequence"/>
</dbReference>
<evidence type="ECO:0000313" key="2">
    <source>
        <dbReference type="Proteomes" id="UP000182658"/>
    </source>
</evidence>
<dbReference type="AlphaFoldDB" id="A0A1J7J8Z1"/>
<evidence type="ECO:0000313" key="1">
    <source>
        <dbReference type="EMBL" id="OIW23994.1"/>
    </source>
</evidence>
<gene>
    <name evidence="1" type="ORF">CONLIGDRAFT_686209</name>
</gene>
<organism evidence="1 2">
    <name type="scientific">Coniochaeta ligniaria NRRL 30616</name>
    <dbReference type="NCBI Taxonomy" id="1408157"/>
    <lineage>
        <taxon>Eukaryota</taxon>
        <taxon>Fungi</taxon>
        <taxon>Dikarya</taxon>
        <taxon>Ascomycota</taxon>
        <taxon>Pezizomycotina</taxon>
        <taxon>Sordariomycetes</taxon>
        <taxon>Sordariomycetidae</taxon>
        <taxon>Coniochaetales</taxon>
        <taxon>Coniochaetaceae</taxon>
        <taxon>Coniochaeta</taxon>
    </lineage>
</organism>
<protein>
    <submittedName>
        <fullName evidence="1">Uncharacterized protein</fullName>
    </submittedName>
</protein>
<dbReference type="OrthoDB" id="5269765at2759"/>
<dbReference type="InParanoid" id="A0A1J7J8Z1"/>
<name>A0A1J7J8Z1_9PEZI</name>